<protein>
    <submittedName>
        <fullName evidence="1">Uncharacterized protein</fullName>
    </submittedName>
</protein>
<dbReference type="EMBL" id="DRBW01000017">
    <property type="protein sequence ID" value="HDM89653.1"/>
    <property type="molecule type" value="Genomic_DNA"/>
</dbReference>
<reference evidence="1" key="1">
    <citation type="journal article" date="2020" name="mSystems">
        <title>Genome- and Community-Level Interaction Insights into Carbon Utilization and Element Cycling Functions of Hydrothermarchaeota in Hydrothermal Sediment.</title>
        <authorList>
            <person name="Zhou Z."/>
            <person name="Liu Y."/>
            <person name="Xu W."/>
            <person name="Pan J."/>
            <person name="Luo Z.H."/>
            <person name="Li M."/>
        </authorList>
    </citation>
    <scope>NUCLEOTIDE SEQUENCE [LARGE SCALE GENOMIC DNA]</scope>
    <source>
        <strain evidence="1">HyVt-237</strain>
    </source>
</reference>
<comment type="caution">
    <text evidence="1">The sequence shown here is derived from an EMBL/GenBank/DDBJ whole genome shotgun (WGS) entry which is preliminary data.</text>
</comment>
<gene>
    <name evidence="1" type="ORF">ENG67_00405</name>
</gene>
<dbReference type="Proteomes" id="UP000885931">
    <property type="component" value="Unassembled WGS sequence"/>
</dbReference>
<organism evidence="1">
    <name type="scientific">candidate division WOR-3 bacterium</name>
    <dbReference type="NCBI Taxonomy" id="2052148"/>
    <lineage>
        <taxon>Bacteria</taxon>
        <taxon>Bacteria division WOR-3</taxon>
    </lineage>
</organism>
<sequence length="757" mass="85176">MYGMKILIVLLLTAGGEPPVDPLTAETIARARVEAQWGGFQELVSRGTFYEPDGQISAYYFQYSKGRERAYAVVSADRNSVPVPEFGRGSPFFLEKMPAYRQMAAGILGGPAELDRIIYVSPFEVYLAFRRGGERILIDALALLHGREDELVRIRRKEPLRENRRTRAYWETLIERVREGSAREFFQARKSENKIEGVPFYIWSYGCSPTASAMVLGFWDKNGYGRFVDYRFDHWDVVIAGACDTGWIYNVPNVQRELAIAMETDTTSGGTYIDMIAPGQSQVASENGYDFDSEDFWGDETNGWEFDVVKNEIDYGRPFNWGAMNYYYIGPHHGFIDTMTIYHSVTAVGYLDGGNYENDYVLVHDTWSSIERYWALYTFHDGEYSYSSVATFVPSTPPTSIVTLLHPFDGDAFFAGDTLLLRWITSAACITRVNLYYTLDDGQEWIPIAEELPASRETLTFVFPDIASERWRFQVKGFNASGDYVDGYTSGDNLFLYDGEMGGIDTLFYENYSPFYVEPVESTGFDLPSVRFTAPDSLSLLGARFLFHAKRGSGWILRVLVFRDQNGFPGDTLGYVDLPEDEVNTREEGTGWTYVDLTPVKAMFPRGCEFHIGCTVLGCSMDSLLLTADYGNSKRSSVYRNGSFVSLDSLLGLGKNFFIETVVEYGYVLAAENNSKTAGQSTPNLGRVLKLSLEALNGVPTRIGLYNTAGCLVRELEISPLEKEVSLDLEGLPRGNYLYRIEGKDGVISSGRFLLLY</sequence>
<name>A0A7C1BI57_UNCW3</name>
<proteinExistence type="predicted"/>
<evidence type="ECO:0000313" key="1">
    <source>
        <dbReference type="EMBL" id="HDM89653.1"/>
    </source>
</evidence>
<dbReference type="AlphaFoldDB" id="A0A7C1BI57"/>
<accession>A0A7C1BI57</accession>